<accession>A0A9Q9AX74</accession>
<feature type="compositionally biased region" description="Polar residues" evidence="1">
    <location>
        <begin position="34"/>
        <end position="50"/>
    </location>
</feature>
<dbReference type="EMBL" id="CP099426">
    <property type="protein sequence ID" value="USW56694.1"/>
    <property type="molecule type" value="Genomic_DNA"/>
</dbReference>
<reference evidence="2" key="1">
    <citation type="submission" date="2022-06" db="EMBL/GenBank/DDBJ databases">
        <title>Complete genome sequences of two strains of the flax pathogen Septoria linicola.</title>
        <authorList>
            <person name="Lapalu N."/>
            <person name="Simon A."/>
            <person name="Demenou B."/>
            <person name="Paumier D."/>
            <person name="Guillot M.-P."/>
            <person name="Gout L."/>
            <person name="Valade R."/>
        </authorList>
    </citation>
    <scope>NUCLEOTIDE SEQUENCE</scope>
    <source>
        <strain evidence="2">SE15195</strain>
    </source>
</reference>
<proteinExistence type="predicted"/>
<evidence type="ECO:0000313" key="2">
    <source>
        <dbReference type="EMBL" id="USW56694.1"/>
    </source>
</evidence>
<dbReference type="Proteomes" id="UP001056384">
    <property type="component" value="Chromosome 9"/>
</dbReference>
<name>A0A9Q9AX74_9PEZI</name>
<gene>
    <name evidence="2" type="ORF">Slin15195_G100130</name>
</gene>
<dbReference type="AlphaFoldDB" id="A0A9Q9AX74"/>
<feature type="compositionally biased region" description="Polar residues" evidence="1">
    <location>
        <begin position="80"/>
        <end position="111"/>
    </location>
</feature>
<keyword evidence="3" id="KW-1185">Reference proteome</keyword>
<evidence type="ECO:0000256" key="1">
    <source>
        <dbReference type="SAM" id="MobiDB-lite"/>
    </source>
</evidence>
<feature type="compositionally biased region" description="Polar residues" evidence="1">
    <location>
        <begin position="119"/>
        <end position="138"/>
    </location>
</feature>
<sequence length="199" mass="20430">MAHIIESHRGFALQSELGIHHLRASTLQQVTAKPAQSSDIAASTTTSGPQLPQDLTAAGSLIDGPSRSTTAASESAPDDQGNSVNHGASRSPGLSGQTTAFTNDSRLTAQDQDPETVEPSDTSEVNNGRQLGQTNDALTTTSTESRRRTSQLKPAQDSATSGVVAQAGASSGSRGSLEEEEGSEAEGGPSEDCPSREGK</sequence>
<feature type="compositionally biased region" description="Low complexity" evidence="1">
    <location>
        <begin position="158"/>
        <end position="175"/>
    </location>
</feature>
<feature type="region of interest" description="Disordered" evidence="1">
    <location>
        <begin position="34"/>
        <end position="199"/>
    </location>
</feature>
<evidence type="ECO:0000313" key="3">
    <source>
        <dbReference type="Proteomes" id="UP001056384"/>
    </source>
</evidence>
<protein>
    <submittedName>
        <fullName evidence="2">Uncharacterized protein</fullName>
    </submittedName>
</protein>
<organism evidence="2 3">
    <name type="scientific">Septoria linicola</name>
    <dbReference type="NCBI Taxonomy" id="215465"/>
    <lineage>
        <taxon>Eukaryota</taxon>
        <taxon>Fungi</taxon>
        <taxon>Dikarya</taxon>
        <taxon>Ascomycota</taxon>
        <taxon>Pezizomycotina</taxon>
        <taxon>Dothideomycetes</taxon>
        <taxon>Dothideomycetidae</taxon>
        <taxon>Mycosphaerellales</taxon>
        <taxon>Mycosphaerellaceae</taxon>
        <taxon>Septoria</taxon>
    </lineage>
</organism>